<dbReference type="Proteomes" id="UP000612808">
    <property type="component" value="Unassembled WGS sequence"/>
</dbReference>
<dbReference type="RefSeq" id="WP_203658613.1">
    <property type="nucleotide sequence ID" value="NZ_BAAAZM010000013.1"/>
</dbReference>
<keyword evidence="1" id="KW-0812">Transmembrane</keyword>
<feature type="transmembrane region" description="Helical" evidence="1">
    <location>
        <begin position="128"/>
        <end position="148"/>
    </location>
</feature>
<feature type="transmembrane region" description="Helical" evidence="1">
    <location>
        <begin position="43"/>
        <end position="65"/>
    </location>
</feature>
<protein>
    <submittedName>
        <fullName evidence="2">Membrane protein</fullName>
    </submittedName>
</protein>
<keyword evidence="1" id="KW-0472">Membrane</keyword>
<organism evidence="2 3">
    <name type="scientific">Actinocatenispora rupis</name>
    <dbReference type="NCBI Taxonomy" id="519421"/>
    <lineage>
        <taxon>Bacteria</taxon>
        <taxon>Bacillati</taxon>
        <taxon>Actinomycetota</taxon>
        <taxon>Actinomycetes</taxon>
        <taxon>Micromonosporales</taxon>
        <taxon>Micromonosporaceae</taxon>
        <taxon>Actinocatenispora</taxon>
    </lineage>
</organism>
<feature type="transmembrane region" description="Helical" evidence="1">
    <location>
        <begin position="86"/>
        <end position="108"/>
    </location>
</feature>
<evidence type="ECO:0000313" key="2">
    <source>
        <dbReference type="EMBL" id="GID12570.1"/>
    </source>
</evidence>
<name>A0A8J3J100_9ACTN</name>
<accession>A0A8J3J100</accession>
<comment type="caution">
    <text evidence="2">The sequence shown here is derived from an EMBL/GenBank/DDBJ whole genome shotgun (WGS) entry which is preliminary data.</text>
</comment>
<dbReference type="AlphaFoldDB" id="A0A8J3J100"/>
<evidence type="ECO:0000313" key="3">
    <source>
        <dbReference type="Proteomes" id="UP000612808"/>
    </source>
</evidence>
<gene>
    <name evidence="2" type="ORF">Aru02nite_34590</name>
</gene>
<keyword evidence="1" id="KW-1133">Transmembrane helix</keyword>
<keyword evidence="3" id="KW-1185">Reference proteome</keyword>
<evidence type="ECO:0000256" key="1">
    <source>
        <dbReference type="SAM" id="Phobius"/>
    </source>
</evidence>
<reference evidence="2" key="1">
    <citation type="submission" date="2021-01" db="EMBL/GenBank/DDBJ databases">
        <title>Whole genome shotgun sequence of Actinocatenispora rupis NBRC 107355.</title>
        <authorList>
            <person name="Komaki H."/>
            <person name="Tamura T."/>
        </authorList>
    </citation>
    <scope>NUCLEOTIDE SEQUENCE</scope>
    <source>
        <strain evidence="2">NBRC 107355</strain>
    </source>
</reference>
<proteinExistence type="predicted"/>
<sequence length="186" mass="19593">MRRLLLCVHVLASVGWLGLTIGDLTLALTGLATGDPVRQLAAYLALDTIAGTVLLPVALTAYATGLLQGLVTRWGLLRYRWVVAKLLLTTVAVVLTPLALLPSVHAAASAVTGASGRLVDLGADGRNLVVAGCVSLTLYSVNTVLSLLKPGGRTRYGRRLLARTRVEPARAATRQVRDGRDVVPEP</sequence>
<dbReference type="EMBL" id="BOMB01000019">
    <property type="protein sequence ID" value="GID12570.1"/>
    <property type="molecule type" value="Genomic_DNA"/>
</dbReference>